<dbReference type="GO" id="GO:0005764">
    <property type="term" value="C:lysosome"/>
    <property type="evidence" value="ECO:0007669"/>
    <property type="project" value="TreeGrafter"/>
</dbReference>
<feature type="domain" description="Glycoside hydrolase family 29 N-terminal" evidence="8">
    <location>
        <begin position="20"/>
        <end position="338"/>
    </location>
</feature>
<protein>
    <recommendedName>
        <fullName evidence="3">alpha-L-fucosidase</fullName>
        <ecNumber evidence="3">3.2.1.51</ecNumber>
    </recommendedName>
</protein>
<accession>A0A7G9QAL6</accession>
<evidence type="ECO:0000256" key="4">
    <source>
        <dbReference type="ARBA" id="ARBA00022729"/>
    </source>
</evidence>
<evidence type="ECO:0000313" key="9">
    <source>
        <dbReference type="EMBL" id="QNN40391.1"/>
    </source>
</evidence>
<dbReference type="Proteomes" id="UP000515806">
    <property type="component" value="Chromosome"/>
</dbReference>
<dbReference type="InterPro" id="IPR000933">
    <property type="entry name" value="Glyco_hydro_29"/>
</dbReference>
<keyword evidence="4" id="KW-0732">Signal</keyword>
<name>A0A7G9QAL6_9SPHI</name>
<dbReference type="AlphaFoldDB" id="A0A7G9QAL6"/>
<comment type="similarity">
    <text evidence="2">Belongs to the glycosyl hydrolase 29 family.</text>
</comment>
<reference evidence="9 10" key="1">
    <citation type="submission" date="2020-08" db="EMBL/GenBank/DDBJ databases">
        <title>Genome sequence of Pedobacter roseus KACC 11594T.</title>
        <authorList>
            <person name="Hyun D.-W."/>
            <person name="Bae J.-W."/>
        </authorList>
    </citation>
    <scope>NUCLEOTIDE SEQUENCE [LARGE SCALE GENOMIC DNA]</scope>
    <source>
        <strain evidence="9 10">KACC 11594</strain>
    </source>
</reference>
<dbReference type="PANTHER" id="PTHR10030">
    <property type="entry name" value="ALPHA-L-FUCOSIDASE"/>
    <property type="match status" value="1"/>
</dbReference>
<dbReference type="KEGG" id="proe:H9L23_14675"/>
<dbReference type="PANTHER" id="PTHR10030:SF37">
    <property type="entry name" value="ALPHA-L-FUCOSIDASE-RELATED"/>
    <property type="match status" value="1"/>
</dbReference>
<dbReference type="Gene3D" id="2.60.40.1180">
    <property type="entry name" value="Golgi alpha-mannosidase II"/>
    <property type="match status" value="1"/>
</dbReference>
<evidence type="ECO:0000256" key="7">
    <source>
        <dbReference type="PIRSR" id="PIRSR001092-1"/>
    </source>
</evidence>
<evidence type="ECO:0000259" key="8">
    <source>
        <dbReference type="Pfam" id="PF01120"/>
    </source>
</evidence>
<evidence type="ECO:0000313" key="10">
    <source>
        <dbReference type="Proteomes" id="UP000515806"/>
    </source>
</evidence>
<comment type="function">
    <text evidence="1">Alpha-L-fucosidase is responsible for hydrolyzing the alpha-1,6-linked fucose joined to the reducing-end N-acetylglucosamine of the carbohydrate moieties of glycoproteins.</text>
</comment>
<evidence type="ECO:0000256" key="2">
    <source>
        <dbReference type="ARBA" id="ARBA00007951"/>
    </source>
</evidence>
<gene>
    <name evidence="9" type="ORF">H9L23_14675</name>
</gene>
<dbReference type="InterPro" id="IPR057739">
    <property type="entry name" value="Glyco_hydro_29_N"/>
</dbReference>
<dbReference type="Gene3D" id="3.20.20.80">
    <property type="entry name" value="Glycosidases"/>
    <property type="match status" value="1"/>
</dbReference>
<dbReference type="InterPro" id="IPR016286">
    <property type="entry name" value="FUC_metazoa-typ"/>
</dbReference>
<dbReference type="SMART" id="SM00812">
    <property type="entry name" value="Alpha_L_fucos"/>
    <property type="match status" value="1"/>
</dbReference>
<dbReference type="PIRSF" id="PIRSF001092">
    <property type="entry name" value="Alpha-L-fucosidase"/>
    <property type="match status" value="1"/>
</dbReference>
<dbReference type="SUPFAM" id="SSF51445">
    <property type="entry name" value="(Trans)glycosidases"/>
    <property type="match status" value="1"/>
</dbReference>
<keyword evidence="10" id="KW-1185">Reference proteome</keyword>
<dbReference type="EMBL" id="CP060723">
    <property type="protein sequence ID" value="QNN40391.1"/>
    <property type="molecule type" value="Genomic_DNA"/>
</dbReference>
<dbReference type="EC" id="3.2.1.51" evidence="3"/>
<dbReference type="Pfam" id="PF01120">
    <property type="entry name" value="Alpha_L_fucos"/>
    <property type="match status" value="1"/>
</dbReference>
<proteinExistence type="inferred from homology"/>
<feature type="site" description="May be important for catalysis" evidence="7">
    <location>
        <position position="270"/>
    </location>
</feature>
<evidence type="ECO:0000256" key="3">
    <source>
        <dbReference type="ARBA" id="ARBA00012662"/>
    </source>
</evidence>
<keyword evidence="6" id="KW-0326">Glycosidase</keyword>
<dbReference type="GO" id="GO:0006004">
    <property type="term" value="P:fucose metabolic process"/>
    <property type="evidence" value="ECO:0007669"/>
    <property type="project" value="InterPro"/>
</dbReference>
<evidence type="ECO:0000256" key="6">
    <source>
        <dbReference type="ARBA" id="ARBA00023295"/>
    </source>
</evidence>
<dbReference type="GO" id="GO:0004560">
    <property type="term" value="F:alpha-L-fucosidase activity"/>
    <property type="evidence" value="ECO:0007669"/>
    <property type="project" value="InterPro"/>
</dbReference>
<dbReference type="GO" id="GO:0016139">
    <property type="term" value="P:glycoside catabolic process"/>
    <property type="evidence" value="ECO:0007669"/>
    <property type="project" value="TreeGrafter"/>
</dbReference>
<dbReference type="InterPro" id="IPR013780">
    <property type="entry name" value="Glyco_hydro_b"/>
</dbReference>
<keyword evidence="5" id="KW-0378">Hydrolase</keyword>
<dbReference type="InterPro" id="IPR017853">
    <property type="entry name" value="GH"/>
</dbReference>
<evidence type="ECO:0000256" key="5">
    <source>
        <dbReference type="ARBA" id="ARBA00022801"/>
    </source>
</evidence>
<evidence type="ECO:0000256" key="1">
    <source>
        <dbReference type="ARBA" id="ARBA00004071"/>
    </source>
</evidence>
<sequence>MNKKIIFFFFIFCTVFNTIKTYSQSNKMQWWQDGKFGLFLHWGLYSVGEWNGKPQKGNEHFMFYEKIPLATYAKIGEELSFKEYNADFWVKNAKDAGMKYVVITAKHHDGFAMYNSPSNDFNIVKKTAFARDPMPDLAKACKKYGLKLCFYYSLGRDWESKDANWARAGSKAGNDWDFPDTSKKDNNSYIEKKVKPQLKELLTQYGPIGIIWFDTPEGTTRAQSEGLRKFILAIQPNCIINARIGNGMGDYSVSEQKIESNAILKPWESCITMSGKWGFSKFDKNWKSPELLVRHLVEIVCKGGNLLLNVGPNNLGNLPELAISNLQEIGNWMKLNGEAIYGTTPFTTTSEYTISATMAKETMGQSNNDNTSKKINADLYFNKKGNNIYVFARSWDKPVITSAVLGQIKNIKNITLLENNKAVKWITENGILTIEIPKLANKTVPILVFKITR</sequence>
<organism evidence="9 10">
    <name type="scientific">Pedobacter roseus</name>
    <dbReference type="NCBI Taxonomy" id="336820"/>
    <lineage>
        <taxon>Bacteria</taxon>
        <taxon>Pseudomonadati</taxon>
        <taxon>Bacteroidota</taxon>
        <taxon>Sphingobacteriia</taxon>
        <taxon>Sphingobacteriales</taxon>
        <taxon>Sphingobacteriaceae</taxon>
        <taxon>Pedobacter</taxon>
    </lineage>
</organism>
<dbReference type="RefSeq" id="WP_187591116.1">
    <property type="nucleotide sequence ID" value="NZ_CP060723.1"/>
</dbReference>
<dbReference type="PRINTS" id="PR00741">
    <property type="entry name" value="GLHYDRLASE29"/>
</dbReference>